<dbReference type="EMBL" id="JAKEVZ010000016">
    <property type="protein sequence ID" value="MCF1752840.1"/>
    <property type="molecule type" value="Genomic_DNA"/>
</dbReference>
<accession>A0ABS9BZU3</accession>
<evidence type="ECO:0000313" key="3">
    <source>
        <dbReference type="Proteomes" id="UP001201449"/>
    </source>
</evidence>
<evidence type="ECO:0000313" key="2">
    <source>
        <dbReference type="EMBL" id="MCF1752840.1"/>
    </source>
</evidence>
<sequence length="146" mass="16382">MKPIKLGLALLGFSILLQACSCEPENLTKGLFWGFNKIAGEGYFPSPELIALGGFEQVEVAVNHSIVNGEDQSRIELKLYNGKSREFLENEANVARKCAELYAANYSRISEFKTIDIQFVKVDPINPENYTIAEYNFEVNDLLTKP</sequence>
<reference evidence="2 3" key="1">
    <citation type="submission" date="2022-01" db="EMBL/GenBank/DDBJ databases">
        <title>Mariniradius saccharolyticus sp. nov., isolated from sediment of a river.</title>
        <authorList>
            <person name="Liu H."/>
        </authorList>
    </citation>
    <scope>NUCLEOTIDE SEQUENCE [LARGE SCALE GENOMIC DNA]</scope>
    <source>
        <strain evidence="2 3">RY-2</strain>
    </source>
</reference>
<feature type="chain" id="PRO_5045994645" description="Lipoprotein" evidence="1">
    <location>
        <begin position="20"/>
        <end position="146"/>
    </location>
</feature>
<evidence type="ECO:0008006" key="4">
    <source>
        <dbReference type="Google" id="ProtNLM"/>
    </source>
</evidence>
<keyword evidence="1" id="KW-0732">Signal</keyword>
<keyword evidence="3" id="KW-1185">Reference proteome</keyword>
<dbReference type="RefSeq" id="WP_234862684.1">
    <property type="nucleotide sequence ID" value="NZ_JAKEVZ010000016.1"/>
</dbReference>
<proteinExistence type="predicted"/>
<dbReference type="Proteomes" id="UP001201449">
    <property type="component" value="Unassembled WGS sequence"/>
</dbReference>
<dbReference type="PROSITE" id="PS51257">
    <property type="entry name" value="PROKAR_LIPOPROTEIN"/>
    <property type="match status" value="1"/>
</dbReference>
<gene>
    <name evidence="2" type="ORF">L0U89_17415</name>
</gene>
<name>A0ABS9BZU3_9BACT</name>
<feature type="signal peptide" evidence="1">
    <location>
        <begin position="1"/>
        <end position="19"/>
    </location>
</feature>
<evidence type="ECO:0000256" key="1">
    <source>
        <dbReference type="SAM" id="SignalP"/>
    </source>
</evidence>
<organism evidence="2 3">
    <name type="scientific">Mariniradius sediminis</name>
    <dbReference type="NCBI Taxonomy" id="2909237"/>
    <lineage>
        <taxon>Bacteria</taxon>
        <taxon>Pseudomonadati</taxon>
        <taxon>Bacteroidota</taxon>
        <taxon>Cytophagia</taxon>
        <taxon>Cytophagales</taxon>
        <taxon>Cyclobacteriaceae</taxon>
        <taxon>Mariniradius</taxon>
    </lineage>
</organism>
<comment type="caution">
    <text evidence="2">The sequence shown here is derived from an EMBL/GenBank/DDBJ whole genome shotgun (WGS) entry which is preliminary data.</text>
</comment>
<protein>
    <recommendedName>
        <fullName evidence="4">Lipoprotein</fullName>
    </recommendedName>
</protein>